<protein>
    <submittedName>
        <fullName evidence="1">Uncharacterized protein</fullName>
    </submittedName>
</protein>
<name>A0A8H3XER9_GIGMA</name>
<dbReference type="GO" id="GO:0007166">
    <property type="term" value="P:cell surface receptor signaling pathway"/>
    <property type="evidence" value="ECO:0007669"/>
    <property type="project" value="InterPro"/>
</dbReference>
<sequence>MNESDLPTTKECLVNNVTFVAEIDINIMEIYFPIITVIKNTIIKCNSIYENAQCNKAICSILLDRAMSVELLIRILERRMKRMKKDSKMKLTIIILLNLKIF</sequence>
<reference evidence="1 2" key="1">
    <citation type="journal article" date="2019" name="Environ. Microbiol.">
        <title>At the nexus of three kingdoms: the genome of the mycorrhizal fungus Gigaspora margarita provides insights into plant, endobacterial and fungal interactions.</title>
        <authorList>
            <person name="Venice F."/>
            <person name="Ghignone S."/>
            <person name="Salvioli di Fossalunga A."/>
            <person name="Amselem J."/>
            <person name="Novero M."/>
            <person name="Xianan X."/>
            <person name="Sedzielewska Toro K."/>
            <person name="Morin E."/>
            <person name="Lipzen A."/>
            <person name="Grigoriev I.V."/>
            <person name="Henrissat B."/>
            <person name="Martin F.M."/>
            <person name="Bonfante P."/>
        </authorList>
    </citation>
    <scope>NUCLEOTIDE SEQUENCE [LARGE SCALE GENOMIC DNA]</scope>
    <source>
        <strain evidence="1 2">BEG34</strain>
    </source>
</reference>
<keyword evidence="2" id="KW-1185">Reference proteome</keyword>
<dbReference type="AlphaFoldDB" id="A0A8H3XER9"/>
<dbReference type="EMBL" id="WTPW01001268">
    <property type="protein sequence ID" value="KAF0445619.1"/>
    <property type="molecule type" value="Genomic_DNA"/>
</dbReference>
<gene>
    <name evidence="1" type="ORF">F8M41_003090</name>
</gene>
<evidence type="ECO:0000313" key="1">
    <source>
        <dbReference type="EMBL" id="KAF0445619.1"/>
    </source>
</evidence>
<evidence type="ECO:0000313" key="2">
    <source>
        <dbReference type="Proteomes" id="UP000439903"/>
    </source>
</evidence>
<dbReference type="Gene3D" id="1.20.930.20">
    <property type="entry name" value="Adaptor protein Cbl, N-terminal domain"/>
    <property type="match status" value="1"/>
</dbReference>
<dbReference type="InterPro" id="IPR036537">
    <property type="entry name" value="Adaptor_Cbl_N_dom_sf"/>
</dbReference>
<comment type="caution">
    <text evidence="1">The sequence shown here is derived from an EMBL/GenBank/DDBJ whole genome shotgun (WGS) entry which is preliminary data.</text>
</comment>
<organism evidence="1 2">
    <name type="scientific">Gigaspora margarita</name>
    <dbReference type="NCBI Taxonomy" id="4874"/>
    <lineage>
        <taxon>Eukaryota</taxon>
        <taxon>Fungi</taxon>
        <taxon>Fungi incertae sedis</taxon>
        <taxon>Mucoromycota</taxon>
        <taxon>Glomeromycotina</taxon>
        <taxon>Glomeromycetes</taxon>
        <taxon>Diversisporales</taxon>
        <taxon>Gigasporaceae</taxon>
        <taxon>Gigaspora</taxon>
    </lineage>
</organism>
<dbReference type="Proteomes" id="UP000439903">
    <property type="component" value="Unassembled WGS sequence"/>
</dbReference>
<accession>A0A8H3XER9</accession>
<proteinExistence type="predicted"/>